<protein>
    <submittedName>
        <fullName evidence="2">Uncharacterized protein</fullName>
    </submittedName>
</protein>
<keyword evidence="3" id="KW-1185">Reference proteome</keyword>
<evidence type="ECO:0000313" key="3">
    <source>
        <dbReference type="Proteomes" id="UP000479710"/>
    </source>
</evidence>
<feature type="compositionally biased region" description="Basic residues" evidence="1">
    <location>
        <begin position="65"/>
        <end position="74"/>
    </location>
</feature>
<sequence length="122" mass="13821">MVWRGALRRPRLFPSPAFLDTRAVGPAMRRQRGGSGGDRALREKGKATRRRLGWRWDEARSMVRRLGRTRRKRARGPEVARKRKGGAPSEVARKQQRDGTETMHTSVEPSFAPGAKAYRAKA</sequence>
<dbReference type="Proteomes" id="UP000479710">
    <property type="component" value="Unassembled WGS sequence"/>
</dbReference>
<accession>A0A6G1EB28</accession>
<gene>
    <name evidence="2" type="ORF">E2562_020679</name>
</gene>
<reference evidence="2 3" key="1">
    <citation type="submission" date="2019-11" db="EMBL/GenBank/DDBJ databases">
        <title>Whole genome sequence of Oryza granulata.</title>
        <authorList>
            <person name="Li W."/>
        </authorList>
    </citation>
    <scope>NUCLEOTIDE SEQUENCE [LARGE SCALE GENOMIC DNA]</scope>
    <source>
        <strain evidence="3">cv. Menghai</strain>
        <tissue evidence="2">Leaf</tissue>
    </source>
</reference>
<organism evidence="2 3">
    <name type="scientific">Oryza meyeriana var. granulata</name>
    <dbReference type="NCBI Taxonomy" id="110450"/>
    <lineage>
        <taxon>Eukaryota</taxon>
        <taxon>Viridiplantae</taxon>
        <taxon>Streptophyta</taxon>
        <taxon>Embryophyta</taxon>
        <taxon>Tracheophyta</taxon>
        <taxon>Spermatophyta</taxon>
        <taxon>Magnoliopsida</taxon>
        <taxon>Liliopsida</taxon>
        <taxon>Poales</taxon>
        <taxon>Poaceae</taxon>
        <taxon>BOP clade</taxon>
        <taxon>Oryzoideae</taxon>
        <taxon>Oryzeae</taxon>
        <taxon>Oryzinae</taxon>
        <taxon>Oryza</taxon>
        <taxon>Oryza meyeriana</taxon>
    </lineage>
</organism>
<comment type="caution">
    <text evidence="2">The sequence shown here is derived from an EMBL/GenBank/DDBJ whole genome shotgun (WGS) entry which is preliminary data.</text>
</comment>
<evidence type="ECO:0000256" key="1">
    <source>
        <dbReference type="SAM" id="MobiDB-lite"/>
    </source>
</evidence>
<feature type="region of interest" description="Disordered" evidence="1">
    <location>
        <begin position="19"/>
        <end position="50"/>
    </location>
</feature>
<evidence type="ECO:0000313" key="2">
    <source>
        <dbReference type="EMBL" id="KAF0921998.1"/>
    </source>
</evidence>
<dbReference type="AlphaFoldDB" id="A0A6G1EB28"/>
<feature type="region of interest" description="Disordered" evidence="1">
    <location>
        <begin position="65"/>
        <end position="122"/>
    </location>
</feature>
<dbReference type="EMBL" id="SPHZ02000004">
    <property type="protein sequence ID" value="KAF0921998.1"/>
    <property type="molecule type" value="Genomic_DNA"/>
</dbReference>
<proteinExistence type="predicted"/>
<feature type="compositionally biased region" description="Basic and acidic residues" evidence="1">
    <location>
        <begin position="91"/>
        <end position="101"/>
    </location>
</feature>
<name>A0A6G1EB28_9ORYZ</name>